<dbReference type="EMBL" id="CAXLJM020000076">
    <property type="protein sequence ID" value="CAL8129103.1"/>
    <property type="molecule type" value="Genomic_DNA"/>
</dbReference>
<evidence type="ECO:0000313" key="2">
    <source>
        <dbReference type="EMBL" id="CAL8129103.1"/>
    </source>
</evidence>
<evidence type="ECO:0000313" key="3">
    <source>
        <dbReference type="Proteomes" id="UP001642540"/>
    </source>
</evidence>
<protein>
    <submittedName>
        <fullName evidence="2">Uncharacterized protein</fullName>
    </submittedName>
</protein>
<gene>
    <name evidence="2" type="ORF">ODALV1_LOCUS22862</name>
</gene>
<feature type="compositionally biased region" description="Polar residues" evidence="1">
    <location>
        <begin position="1"/>
        <end position="10"/>
    </location>
</feature>
<reference evidence="2 3" key="1">
    <citation type="submission" date="2024-08" db="EMBL/GenBank/DDBJ databases">
        <authorList>
            <person name="Cucini C."/>
            <person name="Frati F."/>
        </authorList>
    </citation>
    <scope>NUCLEOTIDE SEQUENCE [LARGE SCALE GENOMIC DNA]</scope>
</reference>
<dbReference type="Proteomes" id="UP001642540">
    <property type="component" value="Unassembled WGS sequence"/>
</dbReference>
<feature type="region of interest" description="Disordered" evidence="1">
    <location>
        <begin position="1"/>
        <end position="42"/>
    </location>
</feature>
<name>A0ABP1RJC9_9HEXA</name>
<sequence length="140" mass="16125">MQTDAGSDNQVAGKARQFWKEGKDVTGVHRRGENTSGGCVESSVKRGAILPESQLSNIARVEATKTSGDFADWSAREMEQVPRHLQPLRNWIGWDDKLPTEWCRRWNRWLSRDCESPTSKGRFMCSQVLTRCDAEHWRCW</sequence>
<proteinExistence type="predicted"/>
<organism evidence="2 3">
    <name type="scientific">Orchesella dallaii</name>
    <dbReference type="NCBI Taxonomy" id="48710"/>
    <lineage>
        <taxon>Eukaryota</taxon>
        <taxon>Metazoa</taxon>
        <taxon>Ecdysozoa</taxon>
        <taxon>Arthropoda</taxon>
        <taxon>Hexapoda</taxon>
        <taxon>Collembola</taxon>
        <taxon>Entomobryomorpha</taxon>
        <taxon>Entomobryoidea</taxon>
        <taxon>Orchesellidae</taxon>
        <taxon>Orchesellinae</taxon>
        <taxon>Orchesella</taxon>
    </lineage>
</organism>
<accession>A0ABP1RJC9</accession>
<keyword evidence="3" id="KW-1185">Reference proteome</keyword>
<evidence type="ECO:0000256" key="1">
    <source>
        <dbReference type="SAM" id="MobiDB-lite"/>
    </source>
</evidence>
<comment type="caution">
    <text evidence="2">The sequence shown here is derived from an EMBL/GenBank/DDBJ whole genome shotgun (WGS) entry which is preliminary data.</text>
</comment>
<feature type="compositionally biased region" description="Basic and acidic residues" evidence="1">
    <location>
        <begin position="18"/>
        <end position="33"/>
    </location>
</feature>